<feature type="region of interest" description="Disordered" evidence="5">
    <location>
        <begin position="389"/>
        <end position="411"/>
    </location>
</feature>
<evidence type="ECO:0000256" key="5">
    <source>
        <dbReference type="SAM" id="MobiDB-lite"/>
    </source>
</evidence>
<evidence type="ECO:0000313" key="9">
    <source>
        <dbReference type="EMBL" id="KAK5093089.1"/>
    </source>
</evidence>
<feature type="region of interest" description="Disordered" evidence="5">
    <location>
        <begin position="1053"/>
        <end position="1085"/>
    </location>
</feature>
<evidence type="ECO:0000256" key="1">
    <source>
        <dbReference type="ARBA" id="ARBA00022723"/>
    </source>
</evidence>
<dbReference type="PROSITE" id="PS50157">
    <property type="entry name" value="ZINC_FINGER_C2H2_2"/>
    <property type="match status" value="1"/>
</dbReference>
<feature type="compositionally biased region" description="Low complexity" evidence="5">
    <location>
        <begin position="1541"/>
        <end position="1550"/>
    </location>
</feature>
<dbReference type="Gene3D" id="3.30.40.10">
    <property type="entry name" value="Zinc/RING finger domain, C3HC4 (zinc finger)"/>
    <property type="match status" value="1"/>
</dbReference>
<dbReference type="Proteomes" id="UP001345013">
    <property type="component" value="Unassembled WGS sequence"/>
</dbReference>
<dbReference type="InterPro" id="IPR011011">
    <property type="entry name" value="Znf_FYVE_PHD"/>
</dbReference>
<feature type="region of interest" description="Disordered" evidence="5">
    <location>
        <begin position="2282"/>
        <end position="2306"/>
    </location>
</feature>
<dbReference type="PROSITE" id="PS50103">
    <property type="entry name" value="ZF_C3H1"/>
    <property type="match status" value="3"/>
</dbReference>
<evidence type="ECO:0000259" key="7">
    <source>
        <dbReference type="PROSITE" id="PS50103"/>
    </source>
</evidence>
<feature type="region of interest" description="Disordered" evidence="5">
    <location>
        <begin position="456"/>
        <end position="476"/>
    </location>
</feature>
<evidence type="ECO:0000256" key="4">
    <source>
        <dbReference type="PROSITE-ProRule" id="PRU00723"/>
    </source>
</evidence>
<feature type="region of interest" description="Disordered" evidence="5">
    <location>
        <begin position="1172"/>
        <end position="1201"/>
    </location>
</feature>
<feature type="region of interest" description="Disordered" evidence="5">
    <location>
        <begin position="724"/>
        <end position="779"/>
    </location>
</feature>
<dbReference type="PROSITE" id="PS00028">
    <property type="entry name" value="ZINC_FINGER_C2H2_1"/>
    <property type="match status" value="1"/>
</dbReference>
<evidence type="ECO:0000259" key="8">
    <source>
        <dbReference type="PROSITE" id="PS50157"/>
    </source>
</evidence>
<feature type="domain" description="C2H2-type" evidence="8">
    <location>
        <begin position="1404"/>
        <end position="1433"/>
    </location>
</feature>
<feature type="region of interest" description="Disordered" evidence="5">
    <location>
        <begin position="929"/>
        <end position="948"/>
    </location>
</feature>
<feature type="compositionally biased region" description="Polar residues" evidence="5">
    <location>
        <begin position="1915"/>
        <end position="1931"/>
    </location>
</feature>
<organism evidence="9 10">
    <name type="scientific">Lithohypha guttulata</name>
    <dbReference type="NCBI Taxonomy" id="1690604"/>
    <lineage>
        <taxon>Eukaryota</taxon>
        <taxon>Fungi</taxon>
        <taxon>Dikarya</taxon>
        <taxon>Ascomycota</taxon>
        <taxon>Pezizomycotina</taxon>
        <taxon>Eurotiomycetes</taxon>
        <taxon>Chaetothyriomycetidae</taxon>
        <taxon>Chaetothyriales</taxon>
        <taxon>Trichomeriaceae</taxon>
        <taxon>Lithohypha</taxon>
    </lineage>
</organism>
<feature type="compositionally biased region" description="Basic and acidic residues" evidence="5">
    <location>
        <begin position="760"/>
        <end position="773"/>
    </location>
</feature>
<accession>A0ABR0KDC1</accession>
<dbReference type="InterPro" id="IPR019787">
    <property type="entry name" value="Znf_PHD-finger"/>
</dbReference>
<feature type="compositionally biased region" description="Acidic residues" evidence="5">
    <location>
        <begin position="2111"/>
        <end position="2123"/>
    </location>
</feature>
<feature type="domain" description="C3H1-type" evidence="7">
    <location>
        <begin position="855"/>
        <end position="884"/>
    </location>
</feature>
<feature type="domain" description="C3H1-type" evidence="7">
    <location>
        <begin position="816"/>
        <end position="845"/>
    </location>
</feature>
<dbReference type="InterPro" id="IPR000571">
    <property type="entry name" value="Znf_CCCH"/>
</dbReference>
<evidence type="ECO:0000256" key="3">
    <source>
        <dbReference type="ARBA" id="ARBA00022833"/>
    </source>
</evidence>
<feature type="compositionally biased region" description="Basic and acidic residues" evidence="5">
    <location>
        <begin position="1327"/>
        <end position="1342"/>
    </location>
</feature>
<feature type="compositionally biased region" description="Polar residues" evidence="5">
    <location>
        <begin position="1955"/>
        <end position="1964"/>
    </location>
</feature>
<proteinExistence type="predicted"/>
<keyword evidence="3 4" id="KW-0862">Zinc</keyword>
<feature type="zinc finger region" description="C3H1-type" evidence="4">
    <location>
        <begin position="816"/>
        <end position="845"/>
    </location>
</feature>
<feature type="compositionally biased region" description="Polar residues" evidence="5">
    <location>
        <begin position="465"/>
        <end position="476"/>
    </location>
</feature>
<feature type="zinc finger region" description="C3H1-type" evidence="4">
    <location>
        <begin position="855"/>
        <end position="884"/>
    </location>
</feature>
<feature type="region of interest" description="Disordered" evidence="5">
    <location>
        <begin position="1888"/>
        <end position="2072"/>
    </location>
</feature>
<feature type="domain" description="C3H1-type" evidence="7">
    <location>
        <begin position="64"/>
        <end position="93"/>
    </location>
</feature>
<feature type="zinc finger region" description="C3H1-type" evidence="4">
    <location>
        <begin position="64"/>
        <end position="93"/>
    </location>
</feature>
<keyword evidence="2 4" id="KW-0863">Zinc-finger</keyword>
<evidence type="ECO:0008006" key="11">
    <source>
        <dbReference type="Google" id="ProtNLM"/>
    </source>
</evidence>
<keyword evidence="1 4" id="KW-0479">Metal-binding</keyword>
<dbReference type="SMART" id="SM00249">
    <property type="entry name" value="PHD"/>
    <property type="match status" value="1"/>
</dbReference>
<dbReference type="InterPro" id="IPR001965">
    <property type="entry name" value="Znf_PHD"/>
</dbReference>
<evidence type="ECO:0000256" key="2">
    <source>
        <dbReference type="ARBA" id="ARBA00022771"/>
    </source>
</evidence>
<evidence type="ECO:0000259" key="6">
    <source>
        <dbReference type="PROSITE" id="PS50016"/>
    </source>
</evidence>
<name>A0ABR0KDC1_9EURO</name>
<dbReference type="InterPro" id="IPR013083">
    <property type="entry name" value="Znf_RING/FYVE/PHD"/>
</dbReference>
<feature type="region of interest" description="Disordered" evidence="5">
    <location>
        <begin position="1860"/>
        <end position="1879"/>
    </location>
</feature>
<feature type="region of interest" description="Disordered" evidence="5">
    <location>
        <begin position="1575"/>
        <end position="1596"/>
    </location>
</feature>
<keyword evidence="10" id="KW-1185">Reference proteome</keyword>
<feature type="region of interest" description="Disordered" evidence="5">
    <location>
        <begin position="1"/>
        <end position="20"/>
    </location>
</feature>
<dbReference type="SMART" id="SM00356">
    <property type="entry name" value="ZnF_C3H1"/>
    <property type="match status" value="4"/>
</dbReference>
<dbReference type="SUPFAM" id="SSF57903">
    <property type="entry name" value="FYVE/PHD zinc finger"/>
    <property type="match status" value="1"/>
</dbReference>
<feature type="compositionally biased region" description="Polar residues" evidence="5">
    <location>
        <begin position="1509"/>
        <end position="1520"/>
    </location>
</feature>
<feature type="compositionally biased region" description="Basic and acidic residues" evidence="5">
    <location>
        <begin position="2295"/>
        <end position="2306"/>
    </location>
</feature>
<feature type="region of interest" description="Disordered" evidence="5">
    <location>
        <begin position="1474"/>
        <end position="1550"/>
    </location>
</feature>
<dbReference type="CDD" id="cd15489">
    <property type="entry name" value="PHD_SF"/>
    <property type="match status" value="1"/>
</dbReference>
<dbReference type="EMBL" id="JAVRRG010000048">
    <property type="protein sequence ID" value="KAK5093089.1"/>
    <property type="molecule type" value="Genomic_DNA"/>
</dbReference>
<protein>
    <recommendedName>
        <fullName evidence="11">Zinc finger protein</fullName>
    </recommendedName>
</protein>
<dbReference type="InterPro" id="IPR013087">
    <property type="entry name" value="Znf_C2H2_type"/>
</dbReference>
<feature type="compositionally biased region" description="Basic and acidic residues" evidence="5">
    <location>
        <begin position="930"/>
        <end position="941"/>
    </location>
</feature>
<feature type="compositionally biased region" description="Basic and acidic residues" evidence="5">
    <location>
        <begin position="2026"/>
        <end position="2042"/>
    </location>
</feature>
<sequence>MFESPASPDDISDQDYSDDDNSTLWRELGFSNIPDWVRLRSSQDQTHNSPPRRLTKKGNPLPEPGKKFYCSFYLQKGHCAYERQGCKFSHQVPDQDDLELWQAIGFSKVPGWLRSNACEKWDRRSSGQAIANENDWTERQPPGGPDSQLMDISPPPLRRDSRRTNCYRPSKHDEFSRDTDVALRSGLRTSDDRRNSSNDHQDRTSAGMARVMDNVGSSISTDRIDLKGAQSEELRMIEPYEVSYKRTLQGIFVSLGLGGEIKYREEKEPRPFVVGVYLYDGPYEQRVGTGISYSSRLLAEEAAAEVALRHPLLDATKSRKATSDGETSKQRQRNVSGDMSGPGITDEYERDADHSVGQTAPNGKPMVLSAASDDREDAFGINIRGLASKASNADKPGSAQEQGANQPPEVTVSAEATRHKTLDVTNLPKAAGFNYLAALYPSEECLLAAGPRMTRTLSPHDGKRASNTPLSDLTTSSRSSHLRKKCSYCKKPESNFQSLVPCTTCPRKYHNICGDPRPDKVSNGSFVCGRCLEKQKARSSNIGIAPSVTAPSEHARLAASVPSYDASTVHQSLQPRPQFHTFPGEHTIVDILNAAGPTELDSRNTGTDLDTSDMLSLRDDGLLAGQTDSIEPTKRPESLPATSASISKPPEDYSPGSTHSTGQVNEAITQASIGCEADDARAPNSYRPQLAAGGIVPTTGPGRSTDSIQAPRATRIRVSDLYDDSHEENDLGQLPSNDDIGNVLDAPRAPKAMRGPAPNPRDDSNVREHHDQSLFDDDKENMPVHASWHRSSMGLETSHLIYNPLIEAAAQKVAVQYKNVTCPWWQAGDTCKRPEDECMFSHRHTGIESPNGNNRAKHWTCPKWRSDEGCPWNAEQCLYAHADTGYYVGPDGKARKKHLTCYWFYHRGKCNKHWEACLFAHRWTGQLAEEPAKKSSRRPEGSDSWTAASGAFSMPQATIISVHKNGLYRPKQVQSLAQIETPAFTNPSERCSLRAVQDTTSNTKETDDKTAYSSTSEAQNKPQASADPRTRGKNHMFVYLQQPVDGERIIESAKEDLPMSVPTTTSPTATSRSQESGRRSSAGGSVKNCTFCGKKVIGRDVCVSCQKSSQGPGDGSPSRATVRPTSSKAGQPEAPELLADIDVDIQETLGNVEHKDVDQVSRSTCKVLKRSASGSGLFAPNKRTRPNPPTVPSKTTRPNAAPPSIEEVIATERAKKEQHYTVKASAVGEPVTRRRTLLSSDLASPDLALDRAVVSGPTSAARSPTVSDIIVCTEGLAGKQAMNEIRPTSVDEMELSNSEVQQAPPIRLHDEDDDLLEDIEYSVTESMAEKPRSEDTIAKRPGDASSDEESEISLLQRFRQYNESTGTKSGRDMLWSSSTITSQGTTADQPVTVPAPKRLPNGRYNCPFTCGQTFSDAKGATRHAIDLHVNAVNHQCEFCGKGYYRKDKYRAHIDSCSGRDATQNAQSHRNILVVEEEQKEPRKEIPAVSQSSQRTRGGNPLHEEAANYTMPSTFTQTSKPVTRIEPEPEWEDRNDGDEESTSPTIPSISSPRAVKVEAYVHDKTVNPSAVAAQFIESDEDETNSEDSNSSEDKSEQVCKICPRPKTVGECLHSVSGSLDGKKCDNYISERVARNIQQFPADTHGRLMAIENAALESRRAWQNVGRAENLKKTKEDVTILPEALKMFDLGPAMSKDCERSLVIHNHSSSHIMFKAQIHYGPCEQEWELRPNWGEIGRHSMLSVCARRKISSTPISYGKLGPLPVQYPEYVTVSYVPLTSDDDTSRMEEWEIAEEQGVVPIKTIRVPIEYTRKSPLPNSAEGGSMIGEAVQDELNYDDRDDRDELTLSEVETPRAVKKIRLKPIVQIPPRKPAKKSQPQDALKLTLKFPANTQRMPTLSPQQQTQAHTTAADKSRDPSTTNPRETQATVTSNKELGATSKAGTVKINLRVGPPPMGSSASGTLQTRAQHRRTASEADRIENSPPLKTLQAAGVSSRAEEASGTFQQINVEGPKPLRRTFFDQTGEILGPKDTERPAEAMPHHAVDANSILDRNNKLPQKGRPRTSLRATRSSFERSLPDYAKKLTKAKRKEPPAELYTAIARLKARGVKFEDPDTDDEVENDNDDPQFTKPQSTSARTHPPPEPLQSFLFTHDKHSLYYKPENSVLPPPPEASLPLPKIMKGQGMKQPKLIRHRQMLRNLWLHGNAHKECNRHSPKQEVYAMVERKIPDPHDRYAPDVLQVREEKITFREFCGLKRDAEYEPCLIGSGEGARLAFREKEDGKFGSGVGVGNGRRKRVADGEKWPVSER</sequence>
<feature type="compositionally biased region" description="Polar residues" evidence="5">
    <location>
        <begin position="40"/>
        <end position="49"/>
    </location>
</feature>
<feature type="region of interest" description="Disordered" evidence="5">
    <location>
        <begin position="315"/>
        <end position="368"/>
    </location>
</feature>
<feature type="domain" description="PHD-type" evidence="6">
    <location>
        <begin position="483"/>
        <end position="534"/>
    </location>
</feature>
<feature type="region of interest" description="Disordered" evidence="5">
    <location>
        <begin position="1325"/>
        <end position="1351"/>
    </location>
</feature>
<feature type="region of interest" description="Disordered" evidence="5">
    <location>
        <begin position="988"/>
        <end position="1034"/>
    </location>
</feature>
<feature type="compositionally biased region" description="Acidic residues" evidence="5">
    <location>
        <begin position="10"/>
        <end position="20"/>
    </location>
</feature>
<reference evidence="9 10" key="1">
    <citation type="submission" date="2023-08" db="EMBL/GenBank/DDBJ databases">
        <title>Black Yeasts Isolated from many extreme environments.</title>
        <authorList>
            <person name="Coleine C."/>
            <person name="Stajich J.E."/>
            <person name="Selbmann L."/>
        </authorList>
    </citation>
    <scope>NUCLEOTIDE SEQUENCE [LARGE SCALE GENOMIC DNA]</scope>
    <source>
        <strain evidence="9 10">CCFEE 5885</strain>
    </source>
</reference>
<dbReference type="Gene3D" id="3.30.160.60">
    <property type="entry name" value="Classic Zinc Finger"/>
    <property type="match status" value="1"/>
</dbReference>
<gene>
    <name evidence="9" type="ORF">LTR24_004621</name>
</gene>
<feature type="compositionally biased region" description="Polar residues" evidence="5">
    <location>
        <begin position="1888"/>
        <end position="1898"/>
    </location>
</feature>
<feature type="compositionally biased region" description="Basic and acidic residues" evidence="5">
    <location>
        <begin position="189"/>
        <end position="203"/>
    </location>
</feature>
<feature type="region of interest" description="Disordered" evidence="5">
    <location>
        <begin position="39"/>
        <end position="60"/>
    </location>
</feature>
<feature type="region of interest" description="Disordered" evidence="5">
    <location>
        <begin position="124"/>
        <end position="208"/>
    </location>
</feature>
<dbReference type="PROSITE" id="PS50016">
    <property type="entry name" value="ZF_PHD_2"/>
    <property type="match status" value="1"/>
</dbReference>
<comment type="caution">
    <text evidence="9">The sequence shown here is derived from an EMBL/GenBank/DDBJ whole genome shotgun (WGS) entry which is preliminary data.</text>
</comment>
<feature type="region of interest" description="Disordered" evidence="5">
    <location>
        <begin position="2106"/>
        <end position="2146"/>
    </location>
</feature>
<evidence type="ECO:0000313" key="10">
    <source>
        <dbReference type="Proteomes" id="UP001345013"/>
    </source>
</evidence>
<feature type="compositionally biased region" description="Polar residues" evidence="5">
    <location>
        <begin position="1011"/>
        <end position="1023"/>
    </location>
</feature>
<feature type="compositionally biased region" description="Basic and acidic residues" evidence="5">
    <location>
        <begin position="170"/>
        <end position="181"/>
    </location>
</feature>
<feature type="region of interest" description="Disordered" evidence="5">
    <location>
        <begin position="624"/>
        <end position="661"/>
    </location>
</feature>
<feature type="region of interest" description="Disordered" evidence="5">
    <location>
        <begin position="1105"/>
        <end position="1135"/>
    </location>
</feature>
<feature type="compositionally biased region" description="Acidic residues" evidence="5">
    <location>
        <begin position="1527"/>
        <end position="1540"/>
    </location>
</feature>
<feature type="compositionally biased region" description="Low complexity" evidence="5">
    <location>
        <begin position="1058"/>
        <end position="1071"/>
    </location>
</feature>